<dbReference type="InterPro" id="IPR001356">
    <property type="entry name" value="HD"/>
</dbReference>
<evidence type="ECO:0000256" key="3">
    <source>
        <dbReference type="ARBA" id="ARBA00023125"/>
    </source>
</evidence>
<dbReference type="PANTHER" id="PTHR11211:SF17">
    <property type="entry name" value="IROQUOIS-CLASS HOMEODOMAIN PROTEIN IRX-5"/>
    <property type="match status" value="1"/>
</dbReference>
<dbReference type="GO" id="GO:0005634">
    <property type="term" value="C:nucleus"/>
    <property type="evidence" value="ECO:0007669"/>
    <property type="project" value="UniProtKB-SubCell"/>
</dbReference>
<feature type="DNA-binding region" description="Homeobox" evidence="6">
    <location>
        <begin position="117"/>
        <end position="173"/>
    </location>
</feature>
<dbReference type="GO" id="GO:0000978">
    <property type="term" value="F:RNA polymerase II cis-regulatory region sequence-specific DNA binding"/>
    <property type="evidence" value="ECO:0007669"/>
    <property type="project" value="TreeGrafter"/>
</dbReference>
<feature type="domain" description="Homeobox" evidence="8">
    <location>
        <begin position="115"/>
        <end position="172"/>
    </location>
</feature>
<dbReference type="Gene3D" id="1.10.10.60">
    <property type="entry name" value="Homeodomain-like"/>
    <property type="match status" value="1"/>
</dbReference>
<evidence type="ECO:0000256" key="7">
    <source>
        <dbReference type="SAM" id="MobiDB-lite"/>
    </source>
</evidence>
<dbReference type="PROSITE" id="PS00027">
    <property type="entry name" value="HOMEOBOX_1"/>
    <property type="match status" value="1"/>
</dbReference>
<dbReference type="GO" id="GO:0048468">
    <property type="term" value="P:cell development"/>
    <property type="evidence" value="ECO:0007669"/>
    <property type="project" value="TreeGrafter"/>
</dbReference>
<evidence type="ECO:0000259" key="8">
    <source>
        <dbReference type="PROSITE" id="PS50071"/>
    </source>
</evidence>
<dbReference type="GO" id="GO:0030182">
    <property type="term" value="P:neuron differentiation"/>
    <property type="evidence" value="ECO:0007669"/>
    <property type="project" value="TreeGrafter"/>
</dbReference>
<dbReference type="EMBL" id="HAEF01016436">
    <property type="protein sequence ID" value="SBR57595.1"/>
    <property type="molecule type" value="Transcribed_RNA"/>
</dbReference>
<feature type="region of interest" description="Disordered" evidence="7">
    <location>
        <begin position="172"/>
        <end position="203"/>
    </location>
</feature>
<comment type="subcellular location">
    <subcellularLocation>
        <location evidence="1 6">Nucleus</location>
    </subcellularLocation>
</comment>
<dbReference type="CDD" id="cd00086">
    <property type="entry name" value="homeodomain"/>
    <property type="match status" value="1"/>
</dbReference>
<dbReference type="InterPro" id="IPR008422">
    <property type="entry name" value="KN_HD"/>
</dbReference>
<evidence type="ECO:0000256" key="6">
    <source>
        <dbReference type="PROSITE-ProRule" id="PRU00108"/>
    </source>
</evidence>
<comment type="similarity">
    <text evidence="2">Belongs to the TALE/IRO homeobox family.</text>
</comment>
<dbReference type="FunFam" id="1.10.10.60:FF:000003">
    <property type="entry name" value="Iroquois-class homeobox protein IRX"/>
    <property type="match status" value="1"/>
</dbReference>
<reference evidence="9" key="1">
    <citation type="submission" date="2016-05" db="EMBL/GenBank/DDBJ databases">
        <authorList>
            <person name="Lavstsen T."/>
            <person name="Jespersen J.S."/>
        </authorList>
    </citation>
    <scope>NUCLEOTIDE SEQUENCE</scope>
    <source>
        <tissue evidence="9">Brain</tissue>
    </source>
</reference>
<gene>
    <name evidence="9" type="primary">IRX6A</name>
</gene>
<keyword evidence="4 6" id="KW-0371">Homeobox</keyword>
<keyword evidence="3 6" id="KW-0238">DNA-binding</keyword>
<accession>A0A1A8ML20</accession>
<sequence length="458" mass="49337">MAYPQGYLYQPSASLALYSCPAYSTSVISGPRTEELGRSSSGSAFAPYAGSTAFTSASPGYNSHLPYSADAAAAATFTSYVSSPYDHTTGMAGSIGYHPYAAPLGTYPYGDPAYRKNATRDATATLKAWLNEHRKNPYPTKGEKIMLAIITKMTLTQVSTWFANARRRLKKENKMTWSPKNKANDDRKDDLNKDNQDCVTKDSSDCKEEKDLHLSELEDMDEDGCDKLDSDCEKVAADEQDIQRSMVMSGPPQKRDCSSELHLSLNNSFHSFPCAIKSITALPPLPSDFLDPTVSKAAPQTAPSPGTVQSHFEASDKPRIWSLARTAASGVILSPQLHGSELRTGSLTGDCQLQSSRLSGVPVGQCGATRGLHESGSAESSFPEGLSLHSKVYGTSGYNHKGLQLHSSPYAAVSDTCQYPTTEGFSGGKVEIRSSDLGEACGTVLDDKVTAFRPVMKR</sequence>
<organism evidence="9">
    <name type="scientific">Nothobranchius pienaari</name>
    <dbReference type="NCBI Taxonomy" id="704102"/>
    <lineage>
        <taxon>Eukaryota</taxon>
        <taxon>Metazoa</taxon>
        <taxon>Chordata</taxon>
        <taxon>Craniata</taxon>
        <taxon>Vertebrata</taxon>
        <taxon>Euteleostomi</taxon>
        <taxon>Actinopterygii</taxon>
        <taxon>Neopterygii</taxon>
        <taxon>Teleostei</taxon>
        <taxon>Neoteleostei</taxon>
        <taxon>Acanthomorphata</taxon>
        <taxon>Ovalentaria</taxon>
        <taxon>Atherinomorphae</taxon>
        <taxon>Cyprinodontiformes</taxon>
        <taxon>Nothobranchiidae</taxon>
        <taxon>Nothobranchius</taxon>
    </lineage>
</organism>
<feature type="compositionally biased region" description="Basic and acidic residues" evidence="7">
    <location>
        <begin position="182"/>
        <end position="203"/>
    </location>
</feature>
<keyword evidence="5 6" id="KW-0539">Nucleus</keyword>
<evidence type="ECO:0000256" key="2">
    <source>
        <dbReference type="ARBA" id="ARBA00008446"/>
    </source>
</evidence>
<dbReference type="Pfam" id="PF05920">
    <property type="entry name" value="Homeobox_KN"/>
    <property type="match status" value="1"/>
</dbReference>
<evidence type="ECO:0000256" key="4">
    <source>
        <dbReference type="ARBA" id="ARBA00023155"/>
    </source>
</evidence>
<dbReference type="SUPFAM" id="SSF46689">
    <property type="entry name" value="Homeodomain-like"/>
    <property type="match status" value="1"/>
</dbReference>
<evidence type="ECO:0000256" key="5">
    <source>
        <dbReference type="ARBA" id="ARBA00023242"/>
    </source>
</evidence>
<protein>
    <submittedName>
        <fullName evidence="9">Iroquois homeobox protein 6a</fullName>
    </submittedName>
</protein>
<dbReference type="PROSITE" id="PS50071">
    <property type="entry name" value="HOMEOBOX_2"/>
    <property type="match status" value="1"/>
</dbReference>
<proteinExistence type="inferred from homology"/>
<dbReference type="GO" id="GO:0000981">
    <property type="term" value="F:DNA-binding transcription factor activity, RNA polymerase II-specific"/>
    <property type="evidence" value="ECO:0007669"/>
    <property type="project" value="InterPro"/>
</dbReference>
<name>A0A1A8ML20_9TELE</name>
<evidence type="ECO:0000256" key="1">
    <source>
        <dbReference type="ARBA" id="ARBA00004123"/>
    </source>
</evidence>
<dbReference type="SMART" id="SM00389">
    <property type="entry name" value="HOX"/>
    <property type="match status" value="1"/>
</dbReference>
<dbReference type="InterPro" id="IPR009057">
    <property type="entry name" value="Homeodomain-like_sf"/>
</dbReference>
<dbReference type="AlphaFoldDB" id="A0A1A8ML20"/>
<evidence type="ECO:0000313" key="9">
    <source>
        <dbReference type="EMBL" id="SBR57595.1"/>
    </source>
</evidence>
<reference evidence="9" key="2">
    <citation type="submission" date="2016-06" db="EMBL/GenBank/DDBJ databases">
        <title>The genome of a short-lived fish provides insights into sex chromosome evolution and the genetic control of aging.</title>
        <authorList>
            <person name="Reichwald K."/>
            <person name="Felder M."/>
            <person name="Petzold A."/>
            <person name="Koch P."/>
            <person name="Groth M."/>
            <person name="Platzer M."/>
        </authorList>
    </citation>
    <scope>NUCLEOTIDE SEQUENCE</scope>
    <source>
        <tissue evidence="9">Brain</tissue>
    </source>
</reference>
<dbReference type="InterPro" id="IPR017970">
    <property type="entry name" value="Homeobox_CS"/>
</dbReference>
<dbReference type="PANTHER" id="PTHR11211">
    <property type="entry name" value="IROQUOIS-CLASS HOMEODOMAIN PROTEIN IRX"/>
    <property type="match status" value="1"/>
</dbReference>